<accession>A0ABQ2WL69</accession>
<gene>
    <name evidence="1" type="ORF">GCM10007158_23900</name>
</gene>
<evidence type="ECO:0008006" key="3">
    <source>
        <dbReference type="Google" id="ProtNLM"/>
    </source>
</evidence>
<dbReference type="RefSeq" id="WP_193461711.1">
    <property type="nucleotide sequence ID" value="NZ_BMXO01000011.1"/>
</dbReference>
<keyword evidence="2" id="KW-1185">Reference proteome</keyword>
<protein>
    <recommendedName>
        <fullName evidence="3">DUF4440 domain-containing protein</fullName>
    </recommendedName>
</protein>
<dbReference type="EMBL" id="BMXO01000011">
    <property type="protein sequence ID" value="GGW62121.1"/>
    <property type="molecule type" value="Genomic_DNA"/>
</dbReference>
<organism evidence="1 2">
    <name type="scientific">Halomonas johnsoniae</name>
    <dbReference type="NCBI Taxonomy" id="502832"/>
    <lineage>
        <taxon>Bacteria</taxon>
        <taxon>Pseudomonadati</taxon>
        <taxon>Pseudomonadota</taxon>
        <taxon>Gammaproteobacteria</taxon>
        <taxon>Oceanospirillales</taxon>
        <taxon>Halomonadaceae</taxon>
        <taxon>Halomonas</taxon>
    </lineage>
</organism>
<comment type="caution">
    <text evidence="1">The sequence shown here is derived from an EMBL/GenBank/DDBJ whole genome shotgun (WGS) entry which is preliminary data.</text>
</comment>
<proteinExistence type="predicted"/>
<name>A0ABQ2WL69_9GAMM</name>
<evidence type="ECO:0000313" key="1">
    <source>
        <dbReference type="EMBL" id="GGW62121.1"/>
    </source>
</evidence>
<dbReference type="Proteomes" id="UP000647585">
    <property type="component" value="Unassembled WGS sequence"/>
</dbReference>
<sequence length="321" mass="37199">MANNFEYRYSAYIHTREVAWSLRVNDIFVRDNHRVAYADYSPNIGMNLQQGENTLSLLFSPITEQDPETGEYLYALHDGVEIDIAVGRNQWTTQERERIHLVRMRFNEEEGKFEHLDTTAGEEERVAHQAHLRTDAHPQLSEIDNIIFGGGWTADGYRLDITFTVDDPIPPFHWESDAVVLEDSPELRRELREAYRHLHGLIERDNTEAIFEELEPVWARTAYMLTTHDSARQFIDDTRHGLSGYERVGAEGEVLQPLFWSDAPQDDQVEFLAEGRLVRIQPTPILWEHPPSGSERYASFPVVFYKSRDGQWRVADVLTGI</sequence>
<evidence type="ECO:0000313" key="2">
    <source>
        <dbReference type="Proteomes" id="UP000647585"/>
    </source>
</evidence>
<reference evidence="2" key="1">
    <citation type="journal article" date="2019" name="Int. J. Syst. Evol. Microbiol.">
        <title>The Global Catalogue of Microorganisms (GCM) 10K type strain sequencing project: providing services to taxonomists for standard genome sequencing and annotation.</title>
        <authorList>
            <consortium name="The Broad Institute Genomics Platform"/>
            <consortium name="The Broad Institute Genome Sequencing Center for Infectious Disease"/>
            <person name="Wu L."/>
            <person name="Ma J."/>
        </authorList>
    </citation>
    <scope>NUCLEOTIDE SEQUENCE [LARGE SCALE GENOMIC DNA]</scope>
    <source>
        <strain evidence="2">KCTC 22157</strain>
    </source>
</reference>